<evidence type="ECO:0000256" key="4">
    <source>
        <dbReference type="ARBA" id="ARBA00022927"/>
    </source>
</evidence>
<keyword evidence="15" id="KW-1185">Reference proteome</keyword>
<dbReference type="PANTHER" id="PTHR31431">
    <property type="entry name" value="NUCLEOPORIN NUP188 HOMOLOG"/>
    <property type="match status" value="1"/>
</dbReference>
<feature type="compositionally biased region" description="Polar residues" evidence="10">
    <location>
        <begin position="434"/>
        <end position="446"/>
    </location>
</feature>
<keyword evidence="7" id="KW-0539">Nucleus</keyword>
<dbReference type="InterPro" id="IPR048883">
    <property type="entry name" value="Nup188_N-subdom_III"/>
</dbReference>
<evidence type="ECO:0000256" key="5">
    <source>
        <dbReference type="ARBA" id="ARBA00023010"/>
    </source>
</evidence>
<sequence>MSAAMGDSTYFPALEPCLRCEVLLLSWKDAYASFQSSRADDANPTLQFFFADPTCESLLRRPFEPFSKPSPSTKSQFETLTAAINVTPTNCGPYDIAQIRSDALWLSAEAKIDEVSALRIVVLEWQKRPAAKLLGGLFPDGIAPGVEACSSLASSIFAPGSGGLRDPMDGTSDAFESEDTRQLRILRLFLSEKAHILRISELLVRIHGTTLAGDDAGQDSWPWAKEIGRGLFSSLCSNRNSNEFQLQATEGLQNRVTRLESGSSWFASQGGNTEAEATWTEAQIVELISILQYLFTVFDLESGMPSADVVTSLFNFMDRYEFFNQFFTPFPQLLGYVSTLQTVISVVTLTALAIENALSLLDSIQLGRSHTSDTAGYLGSTACINRVHECLVEMAEAGPTPATPALFAWSFLLTSLGEISAQSRRNSLDAEALNSPSEPSATSTGALQTQTAMYVEAYQLIERTTPGEDPATVLATYAVYKGRLFDIVSEVAGNLQTTFGDRLNSSFDIRARMRFLGLIRASMSVAKYSTETLGALLSTISSDRPYWEFVDRPTKDFDPVAEAFVKDGEAMASDFLGAAQRRFPFESTPYYRLMRTVIMNSRLNPETVSEALNYVQKTGCLTQRLPRAFKHYEEVVDQEFEDEEVILQQRLTRDLPLFVSRKSRRVAYPEATDDRGLVLADSRALGSHDNIPQGTIGVASDDTSKPPVMSWKYEFSPLHYLVNCLHTICPGNDEVEYASMSETPLEEASEAIGLLTTLLTALQKVQDSTEEKKDPDTPVHVLLESTFVNADSNKTLTDIVCEIFEAQLQRSPNQDGVEASMEVLVRCVQFLRVVAGSLPTRLWPLLARSRFLELGGNGGSLLSLISTVEIGAGKYDLLKSSLRLFEALVDAAIRPGSVPEESNRPLTLFGSQAVRREPVNVLPHRTATQVLSGFLRALVSIFSNSRSWRYASEKDRMDISSNLSRIFDKVLHYVYGFDDEPNLSKKELTSALAESAQFLSDILLSPSSANHISRPLLDMLAYGLTSNSGSPFVCQDQQVVEQTKSALALCTTALHIGTFFDKPTSILEQSLFQAASLLARLYVSDNTLKSPVANLFEALVRSAARSSAEPPSLLGHMGPEIAKSFLTVLTHLNQPSGDLKTEVDIWKMLSAVISTRQQWFAIYLLTGSTPRDRSKPQKEGAVKKANGNSLLKHALDQLSELSSLPPKRALVMLNFVAQCQNHWPWTVGELRRHAKFIDGITKYIRTLQLDRSLDASITCNEVQIAAGIAEILAMYLHSAHQIGDVAAAQQVQPNLQYYKKHGVAQPSYNLSKHAKLDDNTRGLKTDSIKHTLVFPTEFGSNYYYDVPFASKALDRCRSRKARALQGSERTLQGVNWNLSLVEAQITLSKQWTILAIELSRVVDQVTELAPLLIGTVKNCLVANRDSVLPEPIYDRLRYDRLHLALVLLQKLVAVEITQEEDQAELRAIFPLVWETVRGSQGIFETAFANNGSRYYRLLLQILFLSLQPLNQPILKSASEDPGRSGRPEPAPWASDLLEVLSDVVLIGFQSLASMLHQDANSCEPSDFVLLTAILQSILRIPGIELLHSRIALVFANNNASGYATSLFSWADQLLIDRDPIYGELSILFLLELSSVPAVAENMAVEGVLSQLSSANLMQFFARPNGMGPFDVPTRLHSIWTKGILPLCLNLLYAVGAPIASEVVSFLNNYPKQLRRLSTALTSRSGPIGTRPSDSHITLNMASETHSLALISLIVERYRASGAATGVLVHDITSLAWDRTGVKEDVEDWVQGRSSLLDRIVPANERDAELARLKPINKKGGVENRLEERILSGFQAALECLEGNGI</sequence>
<feature type="domain" description="Nucleoporin Nup188 N-terminal" evidence="11">
    <location>
        <begin position="247"/>
        <end position="415"/>
    </location>
</feature>
<evidence type="ECO:0000313" key="14">
    <source>
        <dbReference type="EMBL" id="KAF2397782.1"/>
    </source>
</evidence>
<keyword evidence="5" id="KW-0811">Translocation</keyword>
<proteinExistence type="inferred from homology"/>
<evidence type="ECO:0000256" key="3">
    <source>
        <dbReference type="ARBA" id="ARBA00022816"/>
    </source>
</evidence>
<feature type="domain" description="Nuclear pore protein Nup188 C-terminal" evidence="12">
    <location>
        <begin position="1469"/>
        <end position="1840"/>
    </location>
</feature>
<dbReference type="OrthoDB" id="102511at2759"/>
<dbReference type="GO" id="GO:0006405">
    <property type="term" value="P:RNA export from nucleus"/>
    <property type="evidence" value="ECO:0007669"/>
    <property type="project" value="TreeGrafter"/>
</dbReference>
<evidence type="ECO:0000256" key="1">
    <source>
        <dbReference type="ARBA" id="ARBA00004567"/>
    </source>
</evidence>
<dbReference type="Pfam" id="PF10487">
    <property type="entry name" value="Nup188_N"/>
    <property type="match status" value="1"/>
</dbReference>
<comment type="subcellular location">
    <subcellularLocation>
        <location evidence="1">Nucleus</location>
        <location evidence="1">Nuclear pore complex</location>
    </subcellularLocation>
</comment>
<dbReference type="InterPro" id="IPR018864">
    <property type="entry name" value="Nucleoporin_Nup188_N"/>
</dbReference>
<dbReference type="Gene3D" id="1.25.10.70">
    <property type="match status" value="1"/>
</dbReference>
<feature type="domain" description="Nucleoporin Nup188 N-terminal subdomain III" evidence="13">
    <location>
        <begin position="710"/>
        <end position="1167"/>
    </location>
</feature>
<evidence type="ECO:0000259" key="13">
    <source>
        <dbReference type="Pfam" id="PF21093"/>
    </source>
</evidence>
<reference evidence="14" key="1">
    <citation type="journal article" date="2020" name="Stud. Mycol.">
        <title>101 Dothideomycetes genomes: a test case for predicting lifestyles and emergence of pathogens.</title>
        <authorList>
            <person name="Haridas S."/>
            <person name="Albert R."/>
            <person name="Binder M."/>
            <person name="Bloem J."/>
            <person name="Labutti K."/>
            <person name="Salamov A."/>
            <person name="Andreopoulos B."/>
            <person name="Baker S."/>
            <person name="Barry K."/>
            <person name="Bills G."/>
            <person name="Bluhm B."/>
            <person name="Cannon C."/>
            <person name="Castanera R."/>
            <person name="Culley D."/>
            <person name="Daum C."/>
            <person name="Ezra D."/>
            <person name="Gonzalez J."/>
            <person name="Henrissat B."/>
            <person name="Kuo A."/>
            <person name="Liang C."/>
            <person name="Lipzen A."/>
            <person name="Lutzoni F."/>
            <person name="Magnuson J."/>
            <person name="Mondo S."/>
            <person name="Nolan M."/>
            <person name="Ohm R."/>
            <person name="Pangilinan J."/>
            <person name="Park H.-J."/>
            <person name="Ramirez L."/>
            <person name="Alfaro M."/>
            <person name="Sun H."/>
            <person name="Tritt A."/>
            <person name="Yoshinaga Y."/>
            <person name="Zwiers L.-H."/>
            <person name="Turgeon B."/>
            <person name="Goodwin S."/>
            <person name="Spatafora J."/>
            <person name="Crous P."/>
            <person name="Grigoriev I."/>
        </authorList>
    </citation>
    <scope>NUCLEOTIDE SEQUENCE</scope>
    <source>
        <strain evidence="14">CBS 262.69</strain>
    </source>
</reference>
<evidence type="ECO:0000256" key="6">
    <source>
        <dbReference type="ARBA" id="ARBA00023132"/>
    </source>
</evidence>
<feature type="region of interest" description="Disordered" evidence="10">
    <location>
        <begin position="427"/>
        <end position="446"/>
    </location>
</feature>
<evidence type="ECO:0000259" key="12">
    <source>
        <dbReference type="Pfam" id="PF18378"/>
    </source>
</evidence>
<protein>
    <recommendedName>
        <fullName evidence="9">Nucleoporin NUP188</fullName>
    </recommendedName>
</protein>
<dbReference type="GO" id="GO:0051028">
    <property type="term" value="P:mRNA transport"/>
    <property type="evidence" value="ECO:0007669"/>
    <property type="project" value="UniProtKB-KW"/>
</dbReference>
<dbReference type="InterPro" id="IPR044840">
    <property type="entry name" value="Nup188"/>
</dbReference>
<keyword evidence="6" id="KW-0906">Nuclear pore complex</keyword>
<dbReference type="PANTHER" id="PTHR31431:SF1">
    <property type="entry name" value="NUCLEOPORIN NUP188"/>
    <property type="match status" value="1"/>
</dbReference>
<evidence type="ECO:0000313" key="15">
    <source>
        <dbReference type="Proteomes" id="UP000799640"/>
    </source>
</evidence>
<evidence type="ECO:0000256" key="2">
    <source>
        <dbReference type="ARBA" id="ARBA00022448"/>
    </source>
</evidence>
<dbReference type="InterPro" id="IPR041634">
    <property type="entry name" value="Nup188_C"/>
</dbReference>
<evidence type="ECO:0000256" key="10">
    <source>
        <dbReference type="SAM" id="MobiDB-lite"/>
    </source>
</evidence>
<organism evidence="14 15">
    <name type="scientific">Trichodelitschia bisporula</name>
    <dbReference type="NCBI Taxonomy" id="703511"/>
    <lineage>
        <taxon>Eukaryota</taxon>
        <taxon>Fungi</taxon>
        <taxon>Dikarya</taxon>
        <taxon>Ascomycota</taxon>
        <taxon>Pezizomycotina</taxon>
        <taxon>Dothideomycetes</taxon>
        <taxon>Dothideomycetes incertae sedis</taxon>
        <taxon>Phaeotrichales</taxon>
        <taxon>Phaeotrichaceae</taxon>
        <taxon>Trichodelitschia</taxon>
    </lineage>
</organism>
<evidence type="ECO:0000259" key="11">
    <source>
        <dbReference type="Pfam" id="PF10487"/>
    </source>
</evidence>
<gene>
    <name evidence="14" type="ORF">EJ06DRAFT_498110</name>
</gene>
<comment type="similarity">
    <text evidence="8">Belongs to the Nup188 family.</text>
</comment>
<evidence type="ECO:0000256" key="7">
    <source>
        <dbReference type="ARBA" id="ARBA00023242"/>
    </source>
</evidence>
<dbReference type="GO" id="GO:0017056">
    <property type="term" value="F:structural constituent of nuclear pore"/>
    <property type="evidence" value="ECO:0007669"/>
    <property type="project" value="InterPro"/>
</dbReference>
<evidence type="ECO:0000256" key="9">
    <source>
        <dbReference type="ARBA" id="ARBA00040174"/>
    </source>
</evidence>
<dbReference type="Pfam" id="PF21093">
    <property type="entry name" value="Nup188_N-subdom_III"/>
    <property type="match status" value="1"/>
</dbReference>
<dbReference type="GO" id="GO:0006606">
    <property type="term" value="P:protein import into nucleus"/>
    <property type="evidence" value="ECO:0007669"/>
    <property type="project" value="TreeGrafter"/>
</dbReference>
<keyword evidence="3" id="KW-0509">mRNA transport</keyword>
<dbReference type="GO" id="GO:0044611">
    <property type="term" value="C:nuclear pore inner ring"/>
    <property type="evidence" value="ECO:0007669"/>
    <property type="project" value="TreeGrafter"/>
</dbReference>
<name>A0A6G1HP62_9PEZI</name>
<accession>A0A6G1HP62</accession>
<evidence type="ECO:0000256" key="8">
    <source>
        <dbReference type="ARBA" id="ARBA00038387"/>
    </source>
</evidence>
<dbReference type="Proteomes" id="UP000799640">
    <property type="component" value="Unassembled WGS sequence"/>
</dbReference>
<dbReference type="EMBL" id="ML996702">
    <property type="protein sequence ID" value="KAF2397782.1"/>
    <property type="molecule type" value="Genomic_DNA"/>
</dbReference>
<keyword evidence="4" id="KW-0653">Protein transport</keyword>
<keyword evidence="2" id="KW-0813">Transport</keyword>
<dbReference type="Pfam" id="PF18378">
    <property type="entry name" value="Nup188_C"/>
    <property type="match status" value="1"/>
</dbReference>